<accession>A0AAV6YVR6</accession>
<protein>
    <submittedName>
        <fullName evidence="1">Uncharacterized protein</fullName>
    </submittedName>
</protein>
<comment type="caution">
    <text evidence="1">The sequence shown here is derived from an EMBL/GenBank/DDBJ whole genome shotgun (WGS) entry which is preliminary data.</text>
</comment>
<gene>
    <name evidence="1" type="ORF">GDO81_020118</name>
</gene>
<dbReference type="AlphaFoldDB" id="A0AAV6YVR6"/>
<evidence type="ECO:0000313" key="1">
    <source>
        <dbReference type="EMBL" id="KAG8539920.1"/>
    </source>
</evidence>
<proteinExistence type="predicted"/>
<reference evidence="1" key="1">
    <citation type="thesis" date="2020" institute="ProQuest LLC" country="789 East Eisenhower Parkway, Ann Arbor, MI, USA">
        <title>Comparative Genomics and Chromosome Evolution.</title>
        <authorList>
            <person name="Mudd A.B."/>
        </authorList>
    </citation>
    <scope>NUCLEOTIDE SEQUENCE</scope>
    <source>
        <strain evidence="1">237g6f4</strain>
        <tissue evidence="1">Blood</tissue>
    </source>
</reference>
<keyword evidence="2" id="KW-1185">Reference proteome</keyword>
<name>A0AAV6YVR6_ENGPU</name>
<sequence>MPPRGDHGAFYHRVPGREADMAGGVPQAEYTTSTVSQIPRYHLWGNITCRWHQQGDHVPHYHHHKVLPLAQQDPSLHQQRVLPAHDRSHTYHV</sequence>
<evidence type="ECO:0000313" key="2">
    <source>
        <dbReference type="Proteomes" id="UP000824782"/>
    </source>
</evidence>
<organism evidence="1 2">
    <name type="scientific">Engystomops pustulosus</name>
    <name type="common">Tungara frog</name>
    <name type="synonym">Physalaemus pustulosus</name>
    <dbReference type="NCBI Taxonomy" id="76066"/>
    <lineage>
        <taxon>Eukaryota</taxon>
        <taxon>Metazoa</taxon>
        <taxon>Chordata</taxon>
        <taxon>Craniata</taxon>
        <taxon>Vertebrata</taxon>
        <taxon>Euteleostomi</taxon>
        <taxon>Amphibia</taxon>
        <taxon>Batrachia</taxon>
        <taxon>Anura</taxon>
        <taxon>Neobatrachia</taxon>
        <taxon>Hyloidea</taxon>
        <taxon>Leptodactylidae</taxon>
        <taxon>Leiuperinae</taxon>
        <taxon>Engystomops</taxon>
    </lineage>
</organism>
<dbReference type="Proteomes" id="UP000824782">
    <property type="component" value="Unassembled WGS sequence"/>
</dbReference>
<dbReference type="EMBL" id="WNYA01012358">
    <property type="protein sequence ID" value="KAG8539920.1"/>
    <property type="molecule type" value="Genomic_DNA"/>
</dbReference>